<keyword evidence="3" id="KW-1185">Reference proteome</keyword>
<dbReference type="PANTHER" id="PTHR21366:SF22">
    <property type="entry name" value="VOC DOMAIN-CONTAINING PROTEIN"/>
    <property type="match status" value="1"/>
</dbReference>
<evidence type="ECO:0000313" key="3">
    <source>
        <dbReference type="Proteomes" id="UP000215377"/>
    </source>
</evidence>
<dbReference type="AlphaFoldDB" id="A0A225NL03"/>
<dbReference type="Proteomes" id="UP000215377">
    <property type="component" value="Unassembled WGS sequence"/>
</dbReference>
<dbReference type="OrthoDB" id="9812656at2"/>
<gene>
    <name evidence="2" type="ORF">ATO3_08335</name>
</gene>
<dbReference type="PANTHER" id="PTHR21366">
    <property type="entry name" value="GLYOXALASE FAMILY PROTEIN"/>
    <property type="match status" value="1"/>
</dbReference>
<feature type="domain" description="VOC" evidence="1">
    <location>
        <begin position="7"/>
        <end position="132"/>
    </location>
</feature>
<dbReference type="InterPro" id="IPR004360">
    <property type="entry name" value="Glyas_Fos-R_dOase_dom"/>
</dbReference>
<dbReference type="Gene3D" id="3.10.180.10">
    <property type="entry name" value="2,3-Dihydroxybiphenyl 1,2-Dioxygenase, domain 1"/>
    <property type="match status" value="1"/>
</dbReference>
<dbReference type="RefSeq" id="WP_088649399.1">
    <property type="nucleotide sequence ID" value="NZ_AQQR01000003.1"/>
</dbReference>
<dbReference type="Pfam" id="PF00903">
    <property type="entry name" value="Glyoxalase"/>
    <property type="match status" value="1"/>
</dbReference>
<proteinExistence type="predicted"/>
<dbReference type="SUPFAM" id="SSF54593">
    <property type="entry name" value="Glyoxalase/Bleomycin resistance protein/Dihydroxybiphenyl dioxygenase"/>
    <property type="match status" value="1"/>
</dbReference>
<reference evidence="2 3" key="1">
    <citation type="submission" date="2013-04" db="EMBL/GenBank/DDBJ databases">
        <title>Oceanicola sp. 22II1-22F33 Genome Sequencing.</title>
        <authorList>
            <person name="Lai Q."/>
            <person name="Li G."/>
            <person name="Shao Z."/>
        </authorList>
    </citation>
    <scope>NUCLEOTIDE SEQUENCE [LARGE SCALE GENOMIC DNA]</scope>
    <source>
        <strain evidence="2 3">22II1-22F33</strain>
    </source>
</reference>
<evidence type="ECO:0000313" key="2">
    <source>
        <dbReference type="EMBL" id="OWU74633.1"/>
    </source>
</evidence>
<accession>A0A225NL03</accession>
<comment type="caution">
    <text evidence="2">The sequence shown here is derived from an EMBL/GenBank/DDBJ whole genome shotgun (WGS) entry which is preliminary data.</text>
</comment>
<sequence length="139" mass="14924">MAEDLQGLLEAAVYVGDLDAAEAFYGGTLGLERILRLEGRHVFFRCGGSVLLCFVAEETRKPPGNPDLPVPAHGAEGPGHVCFSVAGPAMDGWRQRLEGAGLEIEADFQWPNGARSIYLRDPAGNSVELAEPKLWFGEG</sequence>
<evidence type="ECO:0000259" key="1">
    <source>
        <dbReference type="PROSITE" id="PS51819"/>
    </source>
</evidence>
<dbReference type="PROSITE" id="PS51819">
    <property type="entry name" value="VOC"/>
    <property type="match status" value="1"/>
</dbReference>
<protein>
    <submittedName>
        <fullName evidence="2">Bleomycin resistance protein</fullName>
    </submittedName>
</protein>
<dbReference type="InterPro" id="IPR050383">
    <property type="entry name" value="GlyoxalaseI/FosfomycinResist"/>
</dbReference>
<name>A0A225NL03_9RHOB</name>
<dbReference type="EMBL" id="AQQR01000003">
    <property type="protein sequence ID" value="OWU74633.1"/>
    <property type="molecule type" value="Genomic_DNA"/>
</dbReference>
<dbReference type="InterPro" id="IPR029068">
    <property type="entry name" value="Glyas_Bleomycin-R_OHBP_Dase"/>
</dbReference>
<organism evidence="2 3">
    <name type="scientific">Marinibacterium profundimaris</name>
    <dbReference type="NCBI Taxonomy" id="1679460"/>
    <lineage>
        <taxon>Bacteria</taxon>
        <taxon>Pseudomonadati</taxon>
        <taxon>Pseudomonadota</taxon>
        <taxon>Alphaproteobacteria</taxon>
        <taxon>Rhodobacterales</taxon>
        <taxon>Paracoccaceae</taxon>
        <taxon>Marinibacterium</taxon>
    </lineage>
</organism>
<dbReference type="InterPro" id="IPR037523">
    <property type="entry name" value="VOC_core"/>
</dbReference>